<dbReference type="HOGENOM" id="CLU_2865149_0_0_11"/>
<dbReference type="AlphaFoldDB" id="I1D0G1"/>
<dbReference type="RefSeq" id="WP_005463116.1">
    <property type="nucleotide sequence ID" value="NZ_CM001484.1"/>
</dbReference>
<evidence type="ECO:0000313" key="1">
    <source>
        <dbReference type="EMBL" id="EIE98435.1"/>
    </source>
</evidence>
<reference evidence="1 2" key="1">
    <citation type="submission" date="2011-09" db="EMBL/GenBank/DDBJ databases">
        <authorList>
            <consortium name="US DOE Joint Genome Institute (JGI-PGF)"/>
            <person name="Lucas S."/>
            <person name="Han J."/>
            <person name="Lapidus A."/>
            <person name="Cheng J.-F."/>
            <person name="Goodwin L."/>
            <person name="Pitluck S."/>
            <person name="Peters L."/>
            <person name="Land M.L."/>
            <person name="Hauser L."/>
            <person name="Brambilla E."/>
            <person name="Klenk H.-P."/>
            <person name="Woyke T.J."/>
        </authorList>
    </citation>
    <scope>NUCLEOTIDE SEQUENCE [LARGE SCALE GENOMIC DNA]</scope>
    <source>
        <strain evidence="1 2">K62</strain>
    </source>
</reference>
<protein>
    <submittedName>
        <fullName evidence="1">Uncharacterized protein</fullName>
    </submittedName>
</protein>
<gene>
    <name evidence="1" type="ORF">SacglDRAFT_01514</name>
</gene>
<dbReference type="Proteomes" id="UP000005087">
    <property type="component" value="Chromosome"/>
</dbReference>
<keyword evidence="2" id="KW-1185">Reference proteome</keyword>
<evidence type="ECO:0000313" key="2">
    <source>
        <dbReference type="Proteomes" id="UP000005087"/>
    </source>
</evidence>
<dbReference type="EMBL" id="CM001484">
    <property type="protein sequence ID" value="EIE98435.1"/>
    <property type="molecule type" value="Genomic_DNA"/>
</dbReference>
<dbReference type="OrthoDB" id="3556182at2"/>
<organism evidence="1 2">
    <name type="scientific">Saccharomonospora glauca K62</name>
    <dbReference type="NCBI Taxonomy" id="928724"/>
    <lineage>
        <taxon>Bacteria</taxon>
        <taxon>Bacillati</taxon>
        <taxon>Actinomycetota</taxon>
        <taxon>Actinomycetes</taxon>
        <taxon>Pseudonocardiales</taxon>
        <taxon>Pseudonocardiaceae</taxon>
        <taxon>Saccharomonospora</taxon>
    </lineage>
</organism>
<proteinExistence type="predicted"/>
<accession>I1D0G1</accession>
<sequence>MFVRGETNDEACEHPAVLSHEQWRVLVEAFAEMCLLSGGAHEDLHDRAVGVLEALRPPQWSDHP</sequence>
<name>I1D0G1_9PSEU</name>
<reference evidence="2" key="2">
    <citation type="submission" date="2012-01" db="EMBL/GenBank/DDBJ databases">
        <title>Noncontiguous Finished sequence of chromosome of Saccharomonospora glauca K62.</title>
        <authorList>
            <consortium name="US DOE Joint Genome Institute"/>
            <person name="Lucas S."/>
            <person name="Han J."/>
            <person name="Lapidus A."/>
            <person name="Cheng J.-F."/>
            <person name="Goodwin L."/>
            <person name="Pitluck S."/>
            <person name="Peters L."/>
            <person name="Mikhailova N."/>
            <person name="Held B."/>
            <person name="Detter J.C."/>
            <person name="Han C."/>
            <person name="Tapia R."/>
            <person name="Land M."/>
            <person name="Hauser L."/>
            <person name="Kyrpides N."/>
            <person name="Ivanova N."/>
            <person name="Pagani I."/>
            <person name="Brambilla E.-M."/>
            <person name="Klenk H.-P."/>
            <person name="Woyke T."/>
        </authorList>
    </citation>
    <scope>NUCLEOTIDE SEQUENCE [LARGE SCALE GENOMIC DNA]</scope>
    <source>
        <strain evidence="2">K62</strain>
    </source>
</reference>